<evidence type="ECO:0000313" key="4">
    <source>
        <dbReference type="Proteomes" id="UP000271548"/>
    </source>
</evidence>
<feature type="transmembrane region" description="Helical" evidence="2">
    <location>
        <begin position="260"/>
        <end position="278"/>
    </location>
</feature>
<organism evidence="3 4">
    <name type="scientific">Micromonospora musae</name>
    <dbReference type="NCBI Taxonomy" id="1894970"/>
    <lineage>
        <taxon>Bacteria</taxon>
        <taxon>Bacillati</taxon>
        <taxon>Actinomycetota</taxon>
        <taxon>Actinomycetes</taxon>
        <taxon>Micromonosporales</taxon>
        <taxon>Micromonosporaceae</taxon>
        <taxon>Micromonospora</taxon>
    </lineage>
</organism>
<feature type="transmembrane region" description="Helical" evidence="2">
    <location>
        <begin position="329"/>
        <end position="350"/>
    </location>
</feature>
<reference evidence="3 4" key="1">
    <citation type="submission" date="2018-09" db="EMBL/GenBank/DDBJ databases">
        <title>Micromonospora sp. nov. MS1-9, isolated from a root of Musa sp.</title>
        <authorList>
            <person name="Kuncharoen N."/>
            <person name="Kudo T."/>
            <person name="Ohkuma M."/>
            <person name="Yuki M."/>
            <person name="Tanasupawat S."/>
        </authorList>
    </citation>
    <scope>NUCLEOTIDE SEQUENCE [LARGE SCALE GENOMIC DNA]</scope>
    <source>
        <strain evidence="3 4">NGC1-4</strain>
    </source>
</reference>
<feature type="transmembrane region" description="Helical" evidence="2">
    <location>
        <begin position="385"/>
        <end position="403"/>
    </location>
</feature>
<name>A0ABX9RD10_9ACTN</name>
<dbReference type="Proteomes" id="UP000271548">
    <property type="component" value="Unassembled WGS sequence"/>
</dbReference>
<dbReference type="InterPro" id="IPR010640">
    <property type="entry name" value="Low_temperature_requirement_A"/>
</dbReference>
<keyword evidence="2" id="KW-1133">Transmembrane helix</keyword>
<dbReference type="Pfam" id="PF06772">
    <property type="entry name" value="LtrA"/>
    <property type="match status" value="1"/>
</dbReference>
<gene>
    <name evidence="3" type="ORF">D7147_11770</name>
</gene>
<feature type="transmembrane region" description="Helical" evidence="2">
    <location>
        <begin position="132"/>
        <end position="152"/>
    </location>
</feature>
<comment type="caution">
    <text evidence="3">The sequence shown here is derived from an EMBL/GenBank/DDBJ whole genome shotgun (WGS) entry which is preliminary data.</text>
</comment>
<dbReference type="EMBL" id="RAZS01000003">
    <property type="protein sequence ID" value="RKN21424.1"/>
    <property type="molecule type" value="Genomic_DNA"/>
</dbReference>
<keyword evidence="2" id="KW-0812">Transmembrane</keyword>
<protein>
    <submittedName>
        <fullName evidence="3">Low temperature requirement protein A</fullName>
    </submittedName>
</protein>
<feature type="transmembrane region" description="Helical" evidence="2">
    <location>
        <begin position="44"/>
        <end position="64"/>
    </location>
</feature>
<accession>A0ABX9RD10</accession>
<evidence type="ECO:0000256" key="1">
    <source>
        <dbReference type="SAM" id="MobiDB-lite"/>
    </source>
</evidence>
<feature type="region of interest" description="Disordered" evidence="1">
    <location>
        <begin position="12"/>
        <end position="32"/>
    </location>
</feature>
<sequence length="426" mass="46752">MRLPCARRRREFRDPGATGREAGMTTGGATSLVRRPDASNRATLLELLFDVVFVAAIALVSMTIAEGESWATTGHALLLFMAIWWTWSVTAITTDFYDPEQRPLQAILMVTAFGAVGTAATVPRAVDGHPLLFALAYVTPHVIRGIILVGILHRHRHKAQERATRFFFWFSVSGILWIIGALLPNQPHWPLWAAALTIEYVATAARYPTPFLGRVPLDQYEKVTEHLGERYQQFVILALGDIILVPTLKISSSDFALSRLGGFLIAFVTMLLLWQLYVYRSGSILEMTKRRRGRAARLAPYTHLVTLVGVVLVAAGADRVVHQPTGTTPLHAVVLMLGGPVLFITGRTLFTYLVQEGPSARRLVWIPVLGAMMPFAPAWPPLLVAGAAVAVLAGVVVTDLVVARSRRRRDPEAQAEAEHSRPGPGL</sequence>
<feature type="transmembrane region" description="Helical" evidence="2">
    <location>
        <begin position="164"/>
        <end position="183"/>
    </location>
</feature>
<proteinExistence type="predicted"/>
<feature type="transmembrane region" description="Helical" evidence="2">
    <location>
        <begin position="362"/>
        <end position="379"/>
    </location>
</feature>
<dbReference type="PANTHER" id="PTHR36840">
    <property type="entry name" value="BLL5714 PROTEIN"/>
    <property type="match status" value="1"/>
</dbReference>
<feature type="transmembrane region" description="Helical" evidence="2">
    <location>
        <begin position="106"/>
        <end position="126"/>
    </location>
</feature>
<feature type="transmembrane region" description="Helical" evidence="2">
    <location>
        <begin position="298"/>
        <end position="317"/>
    </location>
</feature>
<dbReference type="PANTHER" id="PTHR36840:SF1">
    <property type="entry name" value="BLL5714 PROTEIN"/>
    <property type="match status" value="1"/>
</dbReference>
<keyword evidence="2" id="KW-0472">Membrane</keyword>
<keyword evidence="4" id="KW-1185">Reference proteome</keyword>
<evidence type="ECO:0000256" key="2">
    <source>
        <dbReference type="SAM" id="Phobius"/>
    </source>
</evidence>
<feature type="transmembrane region" description="Helical" evidence="2">
    <location>
        <begin position="76"/>
        <end position="94"/>
    </location>
</feature>
<evidence type="ECO:0000313" key="3">
    <source>
        <dbReference type="EMBL" id="RKN21424.1"/>
    </source>
</evidence>